<evidence type="ECO:0000259" key="11">
    <source>
        <dbReference type="PROSITE" id="PS51210"/>
    </source>
</evidence>
<dbReference type="Gene3D" id="3.40.1090.10">
    <property type="entry name" value="Cytosolic phospholipase A2 catalytic domain"/>
    <property type="match status" value="1"/>
</dbReference>
<dbReference type="EMBL" id="NKCI01000134">
    <property type="protein sequence ID" value="RSL52535.1"/>
    <property type="molecule type" value="Genomic_DNA"/>
</dbReference>
<dbReference type="PROSITE" id="PS51210">
    <property type="entry name" value="PLA2C"/>
    <property type="match status" value="1"/>
</dbReference>
<evidence type="ECO:0000313" key="13">
    <source>
        <dbReference type="Proteomes" id="UP000288168"/>
    </source>
</evidence>
<keyword evidence="3 10" id="KW-0732">Signal</keyword>
<dbReference type="GO" id="GO:0005829">
    <property type="term" value="C:cytosol"/>
    <property type="evidence" value="ECO:0007669"/>
    <property type="project" value="TreeGrafter"/>
</dbReference>
<evidence type="ECO:0000256" key="2">
    <source>
        <dbReference type="ARBA" id="ARBA00013274"/>
    </source>
</evidence>
<dbReference type="GO" id="GO:0005783">
    <property type="term" value="C:endoplasmic reticulum"/>
    <property type="evidence" value="ECO:0007669"/>
    <property type="project" value="TreeGrafter"/>
</dbReference>
<evidence type="ECO:0000256" key="3">
    <source>
        <dbReference type="ARBA" id="ARBA00022729"/>
    </source>
</evidence>
<keyword evidence="4 9" id="KW-0378">Hydrolase</keyword>
<dbReference type="FunFam" id="3.40.1090.10:FF:000010">
    <property type="entry name" value="Lysophospholipase"/>
    <property type="match status" value="1"/>
</dbReference>
<feature type="signal peptide" evidence="10">
    <location>
        <begin position="1"/>
        <end position="20"/>
    </location>
</feature>
<comment type="caution">
    <text evidence="12">The sequence shown here is derived from an EMBL/GenBank/DDBJ whole genome shotgun (WGS) entry which is preliminary data.</text>
</comment>
<dbReference type="AlphaFoldDB" id="A0A428PHP3"/>
<dbReference type="GO" id="GO:0004623">
    <property type="term" value="F:phospholipase A2 activity"/>
    <property type="evidence" value="ECO:0007669"/>
    <property type="project" value="TreeGrafter"/>
</dbReference>
<dbReference type="OrthoDB" id="4084751at2759"/>
<evidence type="ECO:0000256" key="4">
    <source>
        <dbReference type="ARBA" id="ARBA00022801"/>
    </source>
</evidence>
<comment type="similarity">
    <text evidence="1 10">Belongs to the lysophospholipase family.</text>
</comment>
<dbReference type="Proteomes" id="UP000288168">
    <property type="component" value="Unassembled WGS sequence"/>
</dbReference>
<evidence type="ECO:0000256" key="8">
    <source>
        <dbReference type="ARBA" id="ARBA00049531"/>
    </source>
</evidence>
<dbReference type="InterPro" id="IPR002642">
    <property type="entry name" value="LysoPLipase_cat_dom"/>
</dbReference>
<keyword evidence="13" id="KW-1185">Reference proteome</keyword>
<dbReference type="SUPFAM" id="SSF52151">
    <property type="entry name" value="FabD/lysophospholipase-like"/>
    <property type="match status" value="1"/>
</dbReference>
<dbReference type="PANTHER" id="PTHR10728">
    <property type="entry name" value="CYTOSOLIC PHOSPHOLIPASE A2"/>
    <property type="match status" value="1"/>
</dbReference>
<accession>A0A428PHP3</accession>
<comment type="catalytic activity">
    <reaction evidence="8 10">
        <text>a 1-acyl-sn-glycero-3-phosphocholine + H2O = sn-glycerol 3-phosphocholine + a fatty acid + H(+)</text>
        <dbReference type="Rhea" id="RHEA:15177"/>
        <dbReference type="ChEBI" id="CHEBI:15377"/>
        <dbReference type="ChEBI" id="CHEBI:15378"/>
        <dbReference type="ChEBI" id="CHEBI:16870"/>
        <dbReference type="ChEBI" id="CHEBI:28868"/>
        <dbReference type="ChEBI" id="CHEBI:58168"/>
        <dbReference type="EC" id="3.1.1.5"/>
    </reaction>
</comment>
<keyword evidence="7" id="KW-0325">Glycoprotein</keyword>
<proteinExistence type="inferred from homology"/>
<feature type="domain" description="PLA2c" evidence="11">
    <location>
        <begin position="54"/>
        <end position="606"/>
    </location>
</feature>
<reference evidence="12 13" key="1">
    <citation type="submission" date="2017-06" db="EMBL/GenBank/DDBJ databases">
        <title>Comparative genomic analysis of Ambrosia Fusariam Clade fungi.</title>
        <authorList>
            <person name="Stajich J.E."/>
            <person name="Carrillo J."/>
            <person name="Kijimoto T."/>
            <person name="Eskalen A."/>
            <person name="O'Donnell K."/>
            <person name="Kasson M."/>
        </authorList>
    </citation>
    <scope>NUCLEOTIDE SEQUENCE [LARGE SCALE GENOMIC DNA]</scope>
    <source>
        <strain evidence="12 13">NRRL62584</strain>
    </source>
</reference>
<gene>
    <name evidence="12" type="ORF">CEP54_010865</name>
</gene>
<evidence type="ECO:0000256" key="1">
    <source>
        <dbReference type="ARBA" id="ARBA00008780"/>
    </source>
</evidence>
<evidence type="ECO:0000256" key="5">
    <source>
        <dbReference type="ARBA" id="ARBA00022963"/>
    </source>
</evidence>
<dbReference type="GO" id="GO:0046475">
    <property type="term" value="P:glycerophospholipid catabolic process"/>
    <property type="evidence" value="ECO:0007669"/>
    <property type="project" value="TreeGrafter"/>
</dbReference>
<protein>
    <recommendedName>
        <fullName evidence="2 10">Lysophospholipase</fullName>
        <ecNumber evidence="2 10">3.1.1.5</ecNumber>
    </recommendedName>
</protein>
<sequence length="651" mass="70683">MVQLWSISAIIALHILRLEAATLGNELRYAIPTDLQVRALPDSPSGGYSPEVVDCPRTRPTIRTADALSDEETSWISVRRNNTFDPLRKLLENAAIPNFNAGSYLDKVRDNTTALPNIGIAMSGGGYRALMNGAGFLSAADSRNGHDSAVSGLLQASTYLAGLSGGGWLVGSMFANNFSTIPDLQKGDEDSSVWRFDRSIFKGPKESGIGALNTVDYWSEIATDVGNKSEGWDTSITDYWGRALSYQLINADQGGPAYTFSSIQDTSSFKDADTPFPILVADGRAPGDFIVSLNATVFEFNPYELGTWDPTTYGFAPLRWLASNFTKGTIPRNGKCVRGFDQFGFVMGTSSSLFNQFLLQNVTAVGEDSGIPSFITETLENILKGLSDDENDIAQYAPNPFQGWNPDTNPNSKDFQLSLVDGGEDLQNIPLHPLIQPNRGVDVIFAVDSSADTDKNWPNGTALRASYDRSREDIGNGTLFPPVPSAETFINNGLNQRPTMFGCDANNFTLSRGQVVPPLVVYVPNAPYTALSNVSTFTPSYTIEQRDDIIRNGFNSATQGNGTVNEDWPVCVACAIMSRSWWKAGETVPDACQTCFTKYCWDGKSNNTRVNDYEPNFIIKNESADSNGAAGLGHNFALTVGVALAVVFFGY</sequence>
<evidence type="ECO:0000313" key="12">
    <source>
        <dbReference type="EMBL" id="RSL52535.1"/>
    </source>
</evidence>
<dbReference type="STRING" id="1325734.A0A428PHP3"/>
<name>A0A428PHP3_9HYPO</name>
<dbReference type="GO" id="GO:0004622">
    <property type="term" value="F:phosphatidylcholine lysophospholipase activity"/>
    <property type="evidence" value="ECO:0007669"/>
    <property type="project" value="UniProtKB-EC"/>
</dbReference>
<evidence type="ECO:0000256" key="7">
    <source>
        <dbReference type="ARBA" id="ARBA00023180"/>
    </source>
</evidence>
<evidence type="ECO:0000256" key="9">
    <source>
        <dbReference type="PROSITE-ProRule" id="PRU00555"/>
    </source>
</evidence>
<dbReference type="SMART" id="SM00022">
    <property type="entry name" value="PLAc"/>
    <property type="match status" value="1"/>
</dbReference>
<dbReference type="InterPro" id="IPR016035">
    <property type="entry name" value="Acyl_Trfase/lysoPLipase"/>
</dbReference>
<feature type="chain" id="PRO_5018823303" description="Lysophospholipase" evidence="10">
    <location>
        <begin position="21"/>
        <end position="651"/>
    </location>
</feature>
<dbReference type="EC" id="3.1.1.5" evidence="2 10"/>
<keyword evidence="6 9" id="KW-0443">Lipid metabolism</keyword>
<organism evidence="12 13">
    <name type="scientific">Fusarium duplospermum</name>
    <dbReference type="NCBI Taxonomy" id="1325734"/>
    <lineage>
        <taxon>Eukaryota</taxon>
        <taxon>Fungi</taxon>
        <taxon>Dikarya</taxon>
        <taxon>Ascomycota</taxon>
        <taxon>Pezizomycotina</taxon>
        <taxon>Sordariomycetes</taxon>
        <taxon>Hypocreomycetidae</taxon>
        <taxon>Hypocreales</taxon>
        <taxon>Nectriaceae</taxon>
        <taxon>Fusarium</taxon>
        <taxon>Fusarium solani species complex</taxon>
    </lineage>
</organism>
<evidence type="ECO:0000256" key="10">
    <source>
        <dbReference type="RuleBase" id="RU362103"/>
    </source>
</evidence>
<dbReference type="Pfam" id="PF01735">
    <property type="entry name" value="PLA2_B"/>
    <property type="match status" value="1"/>
</dbReference>
<evidence type="ECO:0000256" key="6">
    <source>
        <dbReference type="ARBA" id="ARBA00023098"/>
    </source>
</evidence>
<keyword evidence="5 9" id="KW-0442">Lipid degradation</keyword>
<dbReference type="PANTHER" id="PTHR10728:SF33">
    <property type="entry name" value="LYSOPHOSPHOLIPASE 1-RELATED"/>
    <property type="match status" value="1"/>
</dbReference>